<dbReference type="Pfam" id="PF00534">
    <property type="entry name" value="Glycos_transf_1"/>
    <property type="match status" value="1"/>
</dbReference>
<accession>A0A1V6LSF2</accession>
<dbReference type="Gene3D" id="3.40.50.2000">
    <property type="entry name" value="Glycogen Phosphorylase B"/>
    <property type="match status" value="2"/>
</dbReference>
<evidence type="ECO:0000313" key="3">
    <source>
        <dbReference type="EMBL" id="OQD43078.1"/>
    </source>
</evidence>
<gene>
    <name evidence="3" type="ORF">BUL40_08290</name>
</gene>
<name>A0A1V6LSF2_9FLAO</name>
<protein>
    <recommendedName>
        <fullName evidence="5">Glycosyltransferase family 4 protein</fullName>
    </recommendedName>
</protein>
<keyword evidence="4" id="KW-1185">Reference proteome</keyword>
<evidence type="ECO:0000313" key="4">
    <source>
        <dbReference type="Proteomes" id="UP000191680"/>
    </source>
</evidence>
<comment type="caution">
    <text evidence="3">The sequence shown here is derived from an EMBL/GenBank/DDBJ whole genome shotgun (WGS) entry which is preliminary data.</text>
</comment>
<dbReference type="Pfam" id="PF13439">
    <property type="entry name" value="Glyco_transf_4"/>
    <property type="match status" value="1"/>
</dbReference>
<evidence type="ECO:0000259" key="2">
    <source>
        <dbReference type="Pfam" id="PF13439"/>
    </source>
</evidence>
<dbReference type="CDD" id="cd03820">
    <property type="entry name" value="GT4_AmsD-like"/>
    <property type="match status" value="1"/>
</dbReference>
<dbReference type="SUPFAM" id="SSF53756">
    <property type="entry name" value="UDP-Glycosyltransferase/glycogen phosphorylase"/>
    <property type="match status" value="1"/>
</dbReference>
<feature type="domain" description="Glycosyltransferase subfamily 4-like N-terminal" evidence="2">
    <location>
        <begin position="14"/>
        <end position="171"/>
    </location>
</feature>
<dbReference type="Proteomes" id="UP000191680">
    <property type="component" value="Unassembled WGS sequence"/>
</dbReference>
<dbReference type="InterPro" id="IPR028098">
    <property type="entry name" value="Glyco_trans_4-like_N"/>
</dbReference>
<sequence>MKKICFVIHSITSGGAERVLVTLANNLSQNYDVSIVILEKNKPFYRINPKIKIIHCLDYIPPSKGIKNALQLNIKLISKLRKIIKNGKFNIVISFLTNTNILINIATLGISSKTIISERNNPYKNCTVKYWRVLRRITYPWANHLVVQTNFVKNYFLPYVDAKKISILPNPLSKHIKLPTNLSKENIILNVGRLSEQKGQEILIQAFAKLALDDWKLILIGEGPKRTEYENLIKELGLTQKIKLLGKQMDISRHYNRAKIFAFPSRYEGFPNALIEAMYLKLAVISSDCDSGPNEIIINNKNGYLFKVDNVDELAQKINTLVNNQEKIELMGNEAHETAKQFEVETVIEKWKTLIENNLE</sequence>
<dbReference type="AlphaFoldDB" id="A0A1V6LSF2"/>
<organism evidence="3 4">
    <name type="scientific">Croceivirga radicis</name>
    <dbReference type="NCBI Taxonomy" id="1929488"/>
    <lineage>
        <taxon>Bacteria</taxon>
        <taxon>Pseudomonadati</taxon>
        <taxon>Bacteroidota</taxon>
        <taxon>Flavobacteriia</taxon>
        <taxon>Flavobacteriales</taxon>
        <taxon>Flavobacteriaceae</taxon>
        <taxon>Croceivirga</taxon>
    </lineage>
</organism>
<dbReference type="GO" id="GO:0016757">
    <property type="term" value="F:glycosyltransferase activity"/>
    <property type="evidence" value="ECO:0007669"/>
    <property type="project" value="InterPro"/>
</dbReference>
<reference evidence="3 4" key="1">
    <citation type="submission" date="2016-12" db="EMBL/GenBank/DDBJ databases">
        <authorList>
            <person name="Song W.-J."/>
            <person name="Kurnit D.M."/>
        </authorList>
    </citation>
    <scope>NUCLEOTIDE SEQUENCE [LARGE SCALE GENOMIC DNA]</scope>
    <source>
        <strain evidence="3 4">HSG9</strain>
    </source>
</reference>
<dbReference type="OrthoDB" id="798298at2"/>
<proteinExistence type="predicted"/>
<evidence type="ECO:0000259" key="1">
    <source>
        <dbReference type="Pfam" id="PF00534"/>
    </source>
</evidence>
<dbReference type="RefSeq" id="WP_080318858.1">
    <property type="nucleotide sequence ID" value="NZ_MTBC01000004.1"/>
</dbReference>
<evidence type="ECO:0008006" key="5">
    <source>
        <dbReference type="Google" id="ProtNLM"/>
    </source>
</evidence>
<dbReference type="PANTHER" id="PTHR12526:SF630">
    <property type="entry name" value="GLYCOSYLTRANSFERASE"/>
    <property type="match status" value="1"/>
</dbReference>
<dbReference type="InterPro" id="IPR001296">
    <property type="entry name" value="Glyco_trans_1"/>
</dbReference>
<feature type="domain" description="Glycosyl transferase family 1" evidence="1">
    <location>
        <begin position="183"/>
        <end position="336"/>
    </location>
</feature>
<dbReference type="EMBL" id="MTBC01000004">
    <property type="protein sequence ID" value="OQD43078.1"/>
    <property type="molecule type" value="Genomic_DNA"/>
</dbReference>
<dbReference type="PANTHER" id="PTHR12526">
    <property type="entry name" value="GLYCOSYLTRANSFERASE"/>
    <property type="match status" value="1"/>
</dbReference>